<dbReference type="Proteomes" id="UP001549184">
    <property type="component" value="Unassembled WGS sequence"/>
</dbReference>
<feature type="transmembrane region" description="Helical" evidence="1">
    <location>
        <begin position="32"/>
        <end position="52"/>
    </location>
</feature>
<comment type="caution">
    <text evidence="2">The sequence shown here is derived from an EMBL/GenBank/DDBJ whole genome shotgun (WGS) entry which is preliminary data.</text>
</comment>
<sequence length="90" mass="9611">MITLFALLLTLSGAVLVYLASAKQRLRASSLPALARLAGWLLVASGTGSWWYDAGVGPGITAALTTLMLTWVLLPYLAWWRTSAMEAGES</sequence>
<keyword evidence="1" id="KW-1133">Transmembrane helix</keyword>
<organism evidence="2 3">
    <name type="scientific">Dyella japonica</name>
    <dbReference type="NCBI Taxonomy" id="231455"/>
    <lineage>
        <taxon>Bacteria</taxon>
        <taxon>Pseudomonadati</taxon>
        <taxon>Pseudomonadota</taxon>
        <taxon>Gammaproteobacteria</taxon>
        <taxon>Lysobacterales</taxon>
        <taxon>Rhodanobacteraceae</taxon>
        <taxon>Dyella</taxon>
    </lineage>
</organism>
<dbReference type="RefSeq" id="WP_354011861.1">
    <property type="nucleotide sequence ID" value="NZ_JBEPMU010000001.1"/>
</dbReference>
<evidence type="ECO:0000256" key="1">
    <source>
        <dbReference type="SAM" id="Phobius"/>
    </source>
</evidence>
<gene>
    <name evidence="2" type="ORF">ABIC75_000053</name>
</gene>
<keyword evidence="1" id="KW-0812">Transmembrane</keyword>
<name>A0ABV2JND2_9GAMM</name>
<reference evidence="2 3" key="1">
    <citation type="submission" date="2024-06" db="EMBL/GenBank/DDBJ databases">
        <title>Sorghum-associated microbial communities from plants grown in Nebraska, USA.</title>
        <authorList>
            <person name="Schachtman D."/>
        </authorList>
    </citation>
    <scope>NUCLEOTIDE SEQUENCE [LARGE SCALE GENOMIC DNA]</scope>
    <source>
        <strain evidence="2 3">1073</strain>
    </source>
</reference>
<dbReference type="EMBL" id="JBEPMU010000001">
    <property type="protein sequence ID" value="MET3650351.1"/>
    <property type="molecule type" value="Genomic_DNA"/>
</dbReference>
<proteinExistence type="predicted"/>
<accession>A0ABV2JND2</accession>
<evidence type="ECO:0000313" key="3">
    <source>
        <dbReference type="Proteomes" id="UP001549184"/>
    </source>
</evidence>
<feature type="transmembrane region" description="Helical" evidence="1">
    <location>
        <begin position="59"/>
        <end position="80"/>
    </location>
</feature>
<keyword evidence="3" id="KW-1185">Reference proteome</keyword>
<evidence type="ECO:0000313" key="2">
    <source>
        <dbReference type="EMBL" id="MET3650351.1"/>
    </source>
</evidence>
<protein>
    <submittedName>
        <fullName evidence="2">Membrane protein</fullName>
    </submittedName>
</protein>
<keyword evidence="1" id="KW-0472">Membrane</keyword>